<dbReference type="Pfam" id="PF00520">
    <property type="entry name" value="Ion_trans"/>
    <property type="match status" value="4"/>
</dbReference>
<evidence type="ECO:0000313" key="10">
    <source>
        <dbReference type="EMBL" id="GMI32350.1"/>
    </source>
</evidence>
<dbReference type="Proteomes" id="UP001165060">
    <property type="component" value="Unassembled WGS sequence"/>
</dbReference>
<evidence type="ECO:0000256" key="1">
    <source>
        <dbReference type="ARBA" id="ARBA00004141"/>
    </source>
</evidence>
<evidence type="ECO:0000256" key="3">
    <source>
        <dbReference type="ARBA" id="ARBA00022989"/>
    </source>
</evidence>
<keyword evidence="5" id="KW-0851">Voltage-gated channel</keyword>
<keyword evidence="5" id="KW-0106">Calcium</keyword>
<keyword evidence="3 7" id="KW-1133">Transmembrane helix</keyword>
<feature type="transmembrane region" description="Helical" evidence="7">
    <location>
        <begin position="1011"/>
        <end position="1029"/>
    </location>
</feature>
<keyword evidence="8" id="KW-0732">Signal</keyword>
<dbReference type="PRINTS" id="PR00167">
    <property type="entry name" value="CACHANNEL"/>
</dbReference>
<dbReference type="InterPro" id="IPR000591">
    <property type="entry name" value="DEP_dom"/>
</dbReference>
<feature type="transmembrane region" description="Helical" evidence="7">
    <location>
        <begin position="264"/>
        <end position="282"/>
    </location>
</feature>
<name>A0ABQ6MTR1_9STRA</name>
<evidence type="ECO:0000256" key="7">
    <source>
        <dbReference type="SAM" id="Phobius"/>
    </source>
</evidence>
<feature type="transmembrane region" description="Helical" evidence="7">
    <location>
        <begin position="126"/>
        <end position="150"/>
    </location>
</feature>
<evidence type="ECO:0000259" key="9">
    <source>
        <dbReference type="PROSITE" id="PS50186"/>
    </source>
</evidence>
<feature type="compositionally biased region" description="Pro residues" evidence="6">
    <location>
        <begin position="636"/>
        <end position="645"/>
    </location>
</feature>
<feature type="transmembrane region" description="Helical" evidence="7">
    <location>
        <begin position="1380"/>
        <end position="1398"/>
    </location>
</feature>
<feature type="transmembrane region" description="Helical" evidence="7">
    <location>
        <begin position="1250"/>
        <end position="1274"/>
    </location>
</feature>
<dbReference type="Gene3D" id="1.10.10.10">
    <property type="entry name" value="Winged helix-like DNA-binding domain superfamily/Winged helix DNA-binding domain"/>
    <property type="match status" value="1"/>
</dbReference>
<reference evidence="10 11" key="1">
    <citation type="journal article" date="2023" name="Commun. Biol.">
        <title>Genome analysis of Parmales, the sister group of diatoms, reveals the evolutionary specialization of diatoms from phago-mixotrophs to photoautotrophs.</title>
        <authorList>
            <person name="Ban H."/>
            <person name="Sato S."/>
            <person name="Yoshikawa S."/>
            <person name="Yamada K."/>
            <person name="Nakamura Y."/>
            <person name="Ichinomiya M."/>
            <person name="Sato N."/>
            <person name="Blanc-Mathieu R."/>
            <person name="Endo H."/>
            <person name="Kuwata A."/>
            <person name="Ogata H."/>
        </authorList>
    </citation>
    <scope>NUCLEOTIDE SEQUENCE [LARGE SCALE GENOMIC DNA]</scope>
</reference>
<feature type="chain" id="PRO_5046809648" description="DEP domain-containing protein" evidence="8">
    <location>
        <begin position="17"/>
        <end position="1923"/>
    </location>
</feature>
<dbReference type="SUPFAM" id="SSF81324">
    <property type="entry name" value="Voltage-gated potassium channels"/>
    <property type="match status" value="3"/>
</dbReference>
<dbReference type="Gene3D" id="1.20.120.350">
    <property type="entry name" value="Voltage-gated potassium channels. Chain C"/>
    <property type="match status" value="3"/>
</dbReference>
<comment type="subcellular location">
    <subcellularLocation>
        <location evidence="1 5">Membrane</location>
        <topology evidence="1 5">Multi-pass membrane protein</topology>
    </subcellularLocation>
</comment>
<keyword evidence="5" id="KW-0109">Calcium transport</keyword>
<evidence type="ECO:0000256" key="5">
    <source>
        <dbReference type="RuleBase" id="RU003808"/>
    </source>
</evidence>
<feature type="region of interest" description="Disordered" evidence="6">
    <location>
        <begin position="856"/>
        <end position="900"/>
    </location>
</feature>
<gene>
    <name evidence="10" type="ORF">TeGR_g4756</name>
</gene>
<feature type="transmembrane region" description="Helical" evidence="7">
    <location>
        <begin position="1128"/>
        <end position="1156"/>
    </location>
</feature>
<keyword evidence="5" id="KW-0107">Calcium channel</keyword>
<comment type="caution">
    <text evidence="10">The sequence shown here is derived from an EMBL/GenBank/DDBJ whole genome shotgun (WGS) entry which is preliminary data.</text>
</comment>
<feature type="transmembrane region" description="Helical" evidence="7">
    <location>
        <begin position="435"/>
        <end position="459"/>
    </location>
</feature>
<dbReference type="InterPro" id="IPR002077">
    <property type="entry name" value="VDCCAlpha1"/>
</dbReference>
<protein>
    <recommendedName>
        <fullName evidence="9">DEP domain-containing protein</fullName>
    </recommendedName>
</protein>
<feature type="signal peptide" evidence="8">
    <location>
        <begin position="1"/>
        <end position="16"/>
    </location>
</feature>
<keyword evidence="5" id="KW-0407">Ion channel</keyword>
<organism evidence="10 11">
    <name type="scientific">Tetraparma gracilis</name>
    <dbReference type="NCBI Taxonomy" id="2962635"/>
    <lineage>
        <taxon>Eukaryota</taxon>
        <taxon>Sar</taxon>
        <taxon>Stramenopiles</taxon>
        <taxon>Ochrophyta</taxon>
        <taxon>Bolidophyceae</taxon>
        <taxon>Parmales</taxon>
        <taxon>Triparmaceae</taxon>
        <taxon>Tetraparma</taxon>
    </lineage>
</organism>
<dbReference type="SUPFAM" id="SSF46785">
    <property type="entry name" value="Winged helix' DNA-binding domain"/>
    <property type="match status" value="1"/>
</dbReference>
<dbReference type="InterPro" id="IPR043203">
    <property type="entry name" value="VGCC_Ca_Na"/>
</dbReference>
<evidence type="ECO:0000313" key="11">
    <source>
        <dbReference type="Proteomes" id="UP001165060"/>
    </source>
</evidence>
<feature type="transmembrane region" description="Helical" evidence="7">
    <location>
        <begin position="1083"/>
        <end position="1107"/>
    </location>
</feature>
<dbReference type="PROSITE" id="PS50096">
    <property type="entry name" value="IQ"/>
    <property type="match status" value="1"/>
</dbReference>
<feature type="region of interest" description="Disordered" evidence="6">
    <location>
        <begin position="509"/>
        <end position="564"/>
    </location>
</feature>
<feature type="transmembrane region" description="Helical" evidence="7">
    <location>
        <begin position="1576"/>
        <end position="1601"/>
    </location>
</feature>
<sequence length="1923" mass="215239">MFFIFGIFGLQLFVGAFRHKCFYKDESIDFASDPSAAWLRADEDDWSACSPGGAGAATCLADEICSDRVPLSIDGSLFGDSNDNPGFNTISFDTIFSSFLTILTVMSLEGWIDVCGLAWDTSGAIALPYFMLIVILGALFAINLVVAVIYEAYVAQRPAPVDPTASLPIELALMDKADEADRLKAREARLAEEAKIKCPFRWRQDREIEPDATPLYKFYASTRDKAYALAENENFGTFITATILFNTLFMSMEYHEASPSHLKMLDRANMTFTIIFTVEMAIKLWGFGPMNYKKDGYNNFDAFIVTFSWVEYRFLQGGAFSSFRTFRLLRVLRTLKLARSWHSLNQLIITVAKSIPGLANFGVILILFLFIYALFGMQFYGGKFTPSAGFEEPPRANFDSLEKSLLAVFQVVTGENWNDVLYNCMKINGVVGAVYVGSMFTAGHYIVLNLFLAILLDNFQQANHETKSTFYDEMEKQNDAAVAIGKFVAFLKTLFGVIFPFCCKKKEMPPKQEEEPAPADAAENDESDDERASGAQVIDDYVDDTARQSSSNEPETAPAPVAPASNWFGNLTNALFTGAENVTHTISDNIHNVAESVRADSVDGGTEVARQDEEKHYQLMLEKLRQDADEHANDKPPAPPSPSKAPPIAVECIREPYDLRSGHDELLDFALDHASEAVSKIHANVVAIYTGDKGVVVSEVDTRHLTDSTRMSVDLHSLEALQQGESSDAESDKSLSSANASSRALAVNSKTQAMNLESARHEAIMDDDLKDEFRIVNKFLKGMQASIDVRNRRRRAQTYLWCFTGEEIVMFMATNKVTISQVNAETMAQKMLEIGFVDRSMAPKSRELHEADLEAARLEDPDSPTVVHHPSFSSRDPPPVLSFSPDTKPGSAERPATPDDIEVDLLLDSMERQSRTRGATILARMWAEDSMIFNADLHRLYTIGDITPSTLNLMSSNTAQKARKLKRKQEAVDAKRRELLQRETSVFCMGRTNPLRVLSVRIIVNPKFENFILFLIGFSSILLALDEPSVALDKTTTLYKFLYYSDFVLTGLFVIEMSLKIIAMGFFSGKGSYLGNSWNVLDFFIVLVSVFGIIMADKIDLSFLKSLRAMRGLRPLRMVSRAPGMKMVVNAIFIALPACVNVVMVVLLCFLVFAIVGNTFFSGLFYYCSGEEGDKYTLDRVDCVGSFTDSSGVTYEREWVNYPHHFDTVPQGISTLFEIASLEMWPDIMAAAQDVTMVDEHPVRDNNFGYAYFFVFFIFIGSFFVINLFVGVVINKFSQVKAEGDGNSLFMSAEAQEWVRAQKAIMQSSVQEKFKSPIERLQEVHDAEAAAAEEEYIATAVPDSPRHKPGYDPEPYDPSALDKLRTKAFHLVESHSFDNFIMAVIMTSIVTMAMPYYGEPDAYTEGLVIVDFVWNGVFISEMILKFFGLGFVQYFSTNWNRFDFSIVLVSIFDMAASGSVDIGIDVKILRVMRVARMLRLVRHNKPLLNLFMALFTSLPSLGNVGSILLLCLYVYAVMGMNLFSDVTLENYPRSEFIDDRTNFNSFGASMLTLFRSATGESWNGVMHEIVAAGFPAALPFFVSFVVICSFIMLNLFIAVILENFSDAQHADEMLFRSEHIEQFQLEWMKLDQEKDYFLEGFKLVSLLYSIDAPLGLKGKEHEVTRFAGELGRPDTMHVIQYIRELGIRRDKYGMVFYLDVLSAMVAKGFGLDGVDIASMDAASFDAINKQLLSTMSAELKEKLKNMDKDSMICDLTEEFNNASMLQSNYRGKMQRRRFYERCVQEGKWTERMDHLYSVTLGLWKVTVSLTGAAAEHVEERRASLQAETADEFVLQPAPIRAKEEQAPAPAARVASPRRKSSILGMSSIFSLSPTNLTERTEADRAEAAVNSPKTSELHEFLQEADQVLRTSSVDDHGVKGKGL</sequence>
<keyword evidence="11" id="KW-1185">Reference proteome</keyword>
<feature type="transmembrane region" description="Helical" evidence="7">
    <location>
        <begin position="347"/>
        <end position="375"/>
    </location>
</feature>
<proteinExistence type="inferred from homology"/>
<evidence type="ECO:0000256" key="6">
    <source>
        <dbReference type="SAM" id="MobiDB-lite"/>
    </source>
</evidence>
<accession>A0ABQ6MTR1</accession>
<dbReference type="PROSITE" id="PS50186">
    <property type="entry name" value="DEP"/>
    <property type="match status" value="1"/>
</dbReference>
<feature type="region of interest" description="Disordered" evidence="6">
    <location>
        <begin position="627"/>
        <end position="647"/>
    </location>
</feature>
<keyword evidence="2 7" id="KW-0812">Transmembrane</keyword>
<dbReference type="PANTHER" id="PTHR10037">
    <property type="entry name" value="VOLTAGE-GATED CATION CHANNEL CALCIUM AND SODIUM"/>
    <property type="match status" value="1"/>
</dbReference>
<feature type="transmembrane region" description="Helical" evidence="7">
    <location>
        <begin position="1041"/>
        <end position="1063"/>
    </location>
</feature>
<dbReference type="InterPro" id="IPR027359">
    <property type="entry name" value="Volt_channel_dom_sf"/>
</dbReference>
<feature type="compositionally biased region" description="Low complexity" evidence="6">
    <location>
        <begin position="553"/>
        <end position="564"/>
    </location>
</feature>
<evidence type="ECO:0000256" key="2">
    <source>
        <dbReference type="ARBA" id="ARBA00022692"/>
    </source>
</evidence>
<dbReference type="PANTHER" id="PTHR10037:SF62">
    <property type="entry name" value="SODIUM CHANNEL PROTEIN 60E"/>
    <property type="match status" value="1"/>
</dbReference>
<comment type="similarity">
    <text evidence="5">Belongs to the calcium channel alpha-1 subunit (TC 1.A.1.11) family.</text>
</comment>
<feature type="domain" description="DEP" evidence="9">
    <location>
        <begin position="783"/>
        <end position="837"/>
    </location>
</feature>
<dbReference type="InterPro" id="IPR036390">
    <property type="entry name" value="WH_DNA-bd_sf"/>
</dbReference>
<dbReference type="Gene3D" id="1.10.238.10">
    <property type="entry name" value="EF-hand"/>
    <property type="match status" value="1"/>
</dbReference>
<feature type="transmembrane region" description="Helical" evidence="7">
    <location>
        <begin position="1444"/>
        <end position="1466"/>
    </location>
</feature>
<keyword evidence="5" id="KW-0813">Transport</keyword>
<keyword evidence="5" id="KW-0406">Ion transport</keyword>
<dbReference type="Gene3D" id="1.10.287.70">
    <property type="match status" value="4"/>
</dbReference>
<feature type="transmembrane region" description="Helical" evidence="7">
    <location>
        <begin position="1487"/>
        <end position="1516"/>
    </location>
</feature>
<evidence type="ECO:0000256" key="8">
    <source>
        <dbReference type="SAM" id="SignalP"/>
    </source>
</evidence>
<dbReference type="EMBL" id="BRYB01001734">
    <property type="protein sequence ID" value="GMI32350.1"/>
    <property type="molecule type" value="Genomic_DNA"/>
</dbReference>
<dbReference type="CDD" id="cd04371">
    <property type="entry name" value="DEP"/>
    <property type="match status" value="1"/>
</dbReference>
<dbReference type="InterPro" id="IPR005821">
    <property type="entry name" value="Ion_trans_dom"/>
</dbReference>
<dbReference type="InterPro" id="IPR036388">
    <property type="entry name" value="WH-like_DNA-bd_sf"/>
</dbReference>
<evidence type="ECO:0000256" key="4">
    <source>
        <dbReference type="ARBA" id="ARBA00023136"/>
    </source>
</evidence>
<feature type="transmembrane region" description="Helical" evidence="7">
    <location>
        <begin position="480"/>
        <end position="501"/>
    </location>
</feature>
<keyword evidence="4 7" id="KW-0472">Membrane</keyword>